<keyword evidence="4" id="KW-1185">Reference proteome</keyword>
<dbReference type="EMBL" id="KK853323">
    <property type="protein sequence ID" value="KDR08521.1"/>
    <property type="molecule type" value="Genomic_DNA"/>
</dbReference>
<accession>A0A067QIB5</accession>
<dbReference type="AlphaFoldDB" id="A0A067QIB5"/>
<evidence type="ECO:0000256" key="2">
    <source>
        <dbReference type="SAM" id="MobiDB-lite"/>
    </source>
</evidence>
<feature type="region of interest" description="Disordered" evidence="2">
    <location>
        <begin position="242"/>
        <end position="292"/>
    </location>
</feature>
<dbReference type="InParanoid" id="A0A067QIB5"/>
<organism evidence="3 4">
    <name type="scientific">Zootermopsis nevadensis</name>
    <name type="common">Dampwood termite</name>
    <dbReference type="NCBI Taxonomy" id="136037"/>
    <lineage>
        <taxon>Eukaryota</taxon>
        <taxon>Metazoa</taxon>
        <taxon>Ecdysozoa</taxon>
        <taxon>Arthropoda</taxon>
        <taxon>Hexapoda</taxon>
        <taxon>Insecta</taxon>
        <taxon>Pterygota</taxon>
        <taxon>Neoptera</taxon>
        <taxon>Polyneoptera</taxon>
        <taxon>Dictyoptera</taxon>
        <taxon>Blattodea</taxon>
        <taxon>Blattoidea</taxon>
        <taxon>Termitoidae</taxon>
        <taxon>Termopsidae</taxon>
        <taxon>Zootermopsis</taxon>
    </lineage>
</organism>
<keyword evidence="1" id="KW-0175">Coiled coil</keyword>
<dbReference type="STRING" id="136037.A0A067QIB5"/>
<name>A0A067QIB5_ZOONE</name>
<reference evidence="3 4" key="1">
    <citation type="journal article" date="2014" name="Nat. Commun.">
        <title>Molecular traces of alternative social organization in a termite genome.</title>
        <authorList>
            <person name="Terrapon N."/>
            <person name="Li C."/>
            <person name="Robertson H.M."/>
            <person name="Ji L."/>
            <person name="Meng X."/>
            <person name="Booth W."/>
            <person name="Chen Z."/>
            <person name="Childers C.P."/>
            <person name="Glastad K.M."/>
            <person name="Gokhale K."/>
            <person name="Gowin J."/>
            <person name="Gronenberg W."/>
            <person name="Hermansen R.A."/>
            <person name="Hu H."/>
            <person name="Hunt B.G."/>
            <person name="Huylmans A.K."/>
            <person name="Khalil S.M."/>
            <person name="Mitchell R.D."/>
            <person name="Munoz-Torres M.C."/>
            <person name="Mustard J.A."/>
            <person name="Pan H."/>
            <person name="Reese J.T."/>
            <person name="Scharf M.E."/>
            <person name="Sun F."/>
            <person name="Vogel H."/>
            <person name="Xiao J."/>
            <person name="Yang W."/>
            <person name="Yang Z."/>
            <person name="Yang Z."/>
            <person name="Zhou J."/>
            <person name="Zhu J."/>
            <person name="Brent C.S."/>
            <person name="Elsik C.G."/>
            <person name="Goodisman M.A."/>
            <person name="Liberles D.A."/>
            <person name="Roe R.M."/>
            <person name="Vargo E.L."/>
            <person name="Vilcinskas A."/>
            <person name="Wang J."/>
            <person name="Bornberg-Bauer E."/>
            <person name="Korb J."/>
            <person name="Zhang G."/>
            <person name="Liebig J."/>
        </authorList>
    </citation>
    <scope>NUCLEOTIDE SEQUENCE [LARGE SCALE GENOMIC DNA]</scope>
    <source>
        <tissue evidence="3">Whole organism</tissue>
    </source>
</reference>
<evidence type="ECO:0000256" key="1">
    <source>
        <dbReference type="SAM" id="Coils"/>
    </source>
</evidence>
<dbReference type="eggNOG" id="ENOG502S052">
    <property type="taxonomic scope" value="Eukaryota"/>
</dbReference>
<dbReference type="Proteomes" id="UP000027135">
    <property type="component" value="Unassembled WGS sequence"/>
</dbReference>
<evidence type="ECO:0000313" key="4">
    <source>
        <dbReference type="Proteomes" id="UP000027135"/>
    </source>
</evidence>
<feature type="compositionally biased region" description="Polar residues" evidence="2">
    <location>
        <begin position="250"/>
        <end position="292"/>
    </location>
</feature>
<sequence>MAEYVFWTGDEKGVTLAIEEFLQEGLMTREEAISFLQGIKNNLQFLQERYSQLQLSREQQQRDKERAYRIQKALGLDKGRPNETKINSIEDISSATDLLALAKKTSAPEENNAKVADRAQQVLDEDYDEVLERLRVADYLYTEYSLEEVIYQLAKVMFSQSLNRGSAEAQEALQKFTSFLEAEAEQGHISRSLEKKVLDVLIASLSDTLAEHPQLLSVAREGLLEGSGNQLLQQLLIMNPATNAGDPASEQKSASDKGQGSDSHQSTTSKGRQNETVGKNISSSMGKSSKAT</sequence>
<evidence type="ECO:0000313" key="3">
    <source>
        <dbReference type="EMBL" id="KDR08521.1"/>
    </source>
</evidence>
<protein>
    <submittedName>
        <fullName evidence="3">Uncharacterized protein</fullName>
    </submittedName>
</protein>
<feature type="coiled-coil region" evidence="1">
    <location>
        <begin position="36"/>
        <end position="63"/>
    </location>
</feature>
<gene>
    <name evidence="3" type="ORF">L798_01041</name>
</gene>
<proteinExistence type="predicted"/>